<organism evidence="2 3">
    <name type="scientific">Cimex lectularius</name>
    <name type="common">Bed bug</name>
    <name type="synonym">Acanthia lectularia</name>
    <dbReference type="NCBI Taxonomy" id="79782"/>
    <lineage>
        <taxon>Eukaryota</taxon>
        <taxon>Metazoa</taxon>
        <taxon>Ecdysozoa</taxon>
        <taxon>Arthropoda</taxon>
        <taxon>Hexapoda</taxon>
        <taxon>Insecta</taxon>
        <taxon>Pterygota</taxon>
        <taxon>Neoptera</taxon>
        <taxon>Paraneoptera</taxon>
        <taxon>Hemiptera</taxon>
        <taxon>Heteroptera</taxon>
        <taxon>Panheteroptera</taxon>
        <taxon>Cimicomorpha</taxon>
        <taxon>Cimicidae</taxon>
        <taxon>Cimex</taxon>
    </lineage>
</organism>
<dbReference type="PANTHER" id="PTHR16022">
    <property type="entry name" value="WD REPEAT DOMAIN 60"/>
    <property type="match status" value="1"/>
</dbReference>
<dbReference type="InterPro" id="IPR001680">
    <property type="entry name" value="WD40_rpt"/>
</dbReference>
<feature type="compositionally biased region" description="Polar residues" evidence="1">
    <location>
        <begin position="414"/>
        <end position="432"/>
    </location>
</feature>
<feature type="compositionally biased region" description="Polar residues" evidence="1">
    <location>
        <begin position="70"/>
        <end position="84"/>
    </location>
</feature>
<feature type="compositionally biased region" description="Basic and acidic residues" evidence="1">
    <location>
        <begin position="370"/>
        <end position="388"/>
    </location>
</feature>
<reference evidence="2" key="1">
    <citation type="submission" date="2022-01" db="UniProtKB">
        <authorList>
            <consortium name="EnsemblMetazoa"/>
        </authorList>
    </citation>
    <scope>IDENTIFICATION</scope>
</reference>
<feature type="region of interest" description="Disordered" evidence="1">
    <location>
        <begin position="235"/>
        <end position="438"/>
    </location>
</feature>
<dbReference type="EnsemblMetazoa" id="XM_014400755.2">
    <property type="protein sequence ID" value="XP_014256241.1"/>
    <property type="gene ID" value="LOC106670427"/>
</dbReference>
<dbReference type="SUPFAM" id="SSF50978">
    <property type="entry name" value="WD40 repeat-like"/>
    <property type="match status" value="1"/>
</dbReference>
<name>A0A8I6S374_CIMLE</name>
<feature type="region of interest" description="Disordered" evidence="1">
    <location>
        <begin position="112"/>
        <end position="213"/>
    </location>
</feature>
<dbReference type="GO" id="GO:0005929">
    <property type="term" value="C:cilium"/>
    <property type="evidence" value="ECO:0007669"/>
    <property type="project" value="GOC"/>
</dbReference>
<feature type="compositionally biased region" description="Basic and acidic residues" evidence="1">
    <location>
        <begin position="192"/>
        <end position="201"/>
    </location>
</feature>
<dbReference type="GO" id="GO:0045504">
    <property type="term" value="F:dynein heavy chain binding"/>
    <property type="evidence" value="ECO:0007669"/>
    <property type="project" value="InterPro"/>
</dbReference>
<dbReference type="InterPro" id="IPR036322">
    <property type="entry name" value="WD40_repeat_dom_sf"/>
</dbReference>
<dbReference type="GO" id="GO:0045503">
    <property type="term" value="F:dynein light chain binding"/>
    <property type="evidence" value="ECO:0007669"/>
    <property type="project" value="InterPro"/>
</dbReference>
<dbReference type="PANTHER" id="PTHR16022:SF0">
    <property type="entry name" value="CYTOPLASMIC DYNEIN 2 INTERMEDIATE CHAIN 1"/>
    <property type="match status" value="1"/>
</dbReference>
<evidence type="ECO:0008006" key="4">
    <source>
        <dbReference type="Google" id="ProtNLM"/>
    </source>
</evidence>
<keyword evidence="3" id="KW-1185">Reference proteome</keyword>
<feature type="region of interest" description="Disordered" evidence="1">
    <location>
        <begin position="65"/>
        <end position="84"/>
    </location>
</feature>
<dbReference type="Gene3D" id="2.130.10.10">
    <property type="entry name" value="YVTN repeat-like/Quinoprotein amine dehydrogenase"/>
    <property type="match status" value="2"/>
</dbReference>
<feature type="compositionally biased region" description="Acidic residues" evidence="1">
    <location>
        <begin position="389"/>
        <end position="413"/>
    </location>
</feature>
<evidence type="ECO:0000256" key="1">
    <source>
        <dbReference type="SAM" id="MobiDB-lite"/>
    </source>
</evidence>
<dbReference type="InterPro" id="IPR015943">
    <property type="entry name" value="WD40/YVTN_repeat-like_dom_sf"/>
</dbReference>
<feature type="compositionally biased region" description="Polar residues" evidence="1">
    <location>
        <begin position="130"/>
        <end position="140"/>
    </location>
</feature>
<dbReference type="AlphaFoldDB" id="A0A8I6S374"/>
<dbReference type="OrthoDB" id="2162425at2759"/>
<dbReference type="OMA" id="YARNSHA"/>
<dbReference type="KEGG" id="clec:106670427"/>
<evidence type="ECO:0000313" key="3">
    <source>
        <dbReference type="Proteomes" id="UP000494040"/>
    </source>
</evidence>
<dbReference type="SMART" id="SM00320">
    <property type="entry name" value="WD40"/>
    <property type="match status" value="4"/>
</dbReference>
<dbReference type="InterPro" id="IPR042505">
    <property type="entry name" value="DYNC2I1"/>
</dbReference>
<dbReference type="GO" id="GO:0042073">
    <property type="term" value="P:intraciliary transport"/>
    <property type="evidence" value="ECO:0007669"/>
    <property type="project" value="InterPro"/>
</dbReference>
<evidence type="ECO:0000313" key="2">
    <source>
        <dbReference type="EnsemblMetazoa" id="XP_014256241.1"/>
    </source>
</evidence>
<proteinExistence type="predicted"/>
<feature type="compositionally biased region" description="Polar residues" evidence="1">
    <location>
        <begin position="354"/>
        <end position="363"/>
    </location>
</feature>
<accession>A0A8I6S374</accession>
<feature type="compositionally biased region" description="Acidic residues" evidence="1">
    <location>
        <begin position="286"/>
        <end position="297"/>
    </location>
</feature>
<dbReference type="Proteomes" id="UP000494040">
    <property type="component" value="Unassembled WGS sequence"/>
</dbReference>
<dbReference type="GeneID" id="106670427"/>
<feature type="compositionally biased region" description="Basic and acidic residues" evidence="1">
    <location>
        <begin position="312"/>
        <end position="336"/>
    </location>
</feature>
<feature type="compositionally biased region" description="Polar residues" evidence="1">
    <location>
        <begin position="253"/>
        <end position="267"/>
    </location>
</feature>
<feature type="compositionally biased region" description="Polar residues" evidence="1">
    <location>
        <begin position="175"/>
        <end position="190"/>
    </location>
</feature>
<dbReference type="GO" id="GO:0005868">
    <property type="term" value="C:cytoplasmic dynein complex"/>
    <property type="evidence" value="ECO:0007669"/>
    <property type="project" value="InterPro"/>
</dbReference>
<protein>
    <recommendedName>
        <fullName evidence="4">WD repeat-containing protein 60</fullName>
    </recommendedName>
</protein>
<dbReference type="RefSeq" id="XP_014256241.1">
    <property type="nucleotide sequence ID" value="XM_014400755.2"/>
</dbReference>
<sequence>MDNVFLKAAAFECGFDPNKYTYPTKKSCILKLPPWLVRLVRTFWWKAVNDDKPVGKSTKAALKKVKKSNESGAEGSTSKPTFQTFDTSLAPSLKQPLRVSRQVKAIAKRTPVNRTGASAAKAVPKENSKLKSQLKTTAPSYTKAVPKTTVQATPEPSPKFEKRPAAKPVLKKAGATSQVKSNINSPSIQKNPVKDKAEKKNNRTNPDLTPYTGYSKFNAKGGVAYNYTLGQPKKVVTKKAAVKRSPPKEKYTEQSLSESFSRQSTFIKDSDAKSIAETDANSEILGEYESDFEDPSESEASVPIKNEALATQEEKELSKVDYSKQDKGKHKSDLILDSRPQSSYQELIAESKAKSSSRTSTPRQVRHVNKGAEGKRPKNAEEFEKNDADNDEEIVDYDDDFEDYESDFEDDTESGFTSSDENQISAVETASDTDSELKKIKPQRMHVVVEDEKKMDSGSYDLSSKMIRSDILRSSQLKEIKEAISRENTIYNERPNELKIFKKTEASQRFQLSNLNFKAALQNDAVTKAILNKRNAVQKRGQILLEMITLQPISFHIYDMLPIPYNEFIRMYGKKNTLQNFTQTNDDSISTDIQTDLIVKENKWTQCPVEYHRWEGNGNDLAVYLHDKNGVGGDDMYDSILGRNRLLKKYNYNTQQLNNFILSAGQVMLIILEEEMISSKKNQLTRGKIDYGFSDGFISMMTNEINFLKGRLITNLVFSPHNPLIFLSCHQTSIEFGSTFIDQYYGRCIVCIWNILQPSQPLKFLVASDEITSLCFDSSYDYLIYAGLNDGTICAWDLTERTEWHQQNIAVDMPFILRSPTYCSFYAQEDNDEAKHYRPIISIKSIGFTQLNDLASSVKPPTRLVTLSQDTKCIIWTVLHCPNADVNLNRQIQEGCTAPWGRIKLICNTVLDPKKNLVKNERNDYLELNCMALISNKEFLRILLGTNIGYVINCNSIGSVPETKLFGNYDTSLGISCIEPNSHLYNIFLVGYDDGNVTLFNIDRSKPLRTFTSHPEMVGSPVVNLKWCSFKVGLFFVMDNESSVYVWDICKGDVFPQFSVPLKRKSATNMDISCDSRFPYLAMSLKKSQLCIHRIKDEFISKETSFESEFQLLKDYLFKL</sequence>